<organism evidence="3 4">
    <name type="scientific">Actinomadura fulvescens</name>
    <dbReference type="NCBI Taxonomy" id="46160"/>
    <lineage>
        <taxon>Bacteria</taxon>
        <taxon>Bacillati</taxon>
        <taxon>Actinomycetota</taxon>
        <taxon>Actinomycetes</taxon>
        <taxon>Streptosporangiales</taxon>
        <taxon>Thermomonosporaceae</taxon>
        <taxon>Actinomadura</taxon>
    </lineage>
</organism>
<evidence type="ECO:0000313" key="3">
    <source>
        <dbReference type="EMBL" id="GAA2594549.1"/>
    </source>
</evidence>
<evidence type="ECO:0008006" key="5">
    <source>
        <dbReference type="Google" id="ProtNLM"/>
    </source>
</evidence>
<feature type="region of interest" description="Disordered" evidence="1">
    <location>
        <begin position="122"/>
        <end position="152"/>
    </location>
</feature>
<name>A0ABN3PPQ1_9ACTN</name>
<keyword evidence="2" id="KW-0732">Signal</keyword>
<feature type="chain" id="PRO_5045587222" description="Mucin-5B" evidence="2">
    <location>
        <begin position="26"/>
        <end position="447"/>
    </location>
</feature>
<evidence type="ECO:0000256" key="1">
    <source>
        <dbReference type="SAM" id="MobiDB-lite"/>
    </source>
</evidence>
<feature type="signal peptide" evidence="2">
    <location>
        <begin position="1"/>
        <end position="25"/>
    </location>
</feature>
<evidence type="ECO:0000313" key="4">
    <source>
        <dbReference type="Proteomes" id="UP001501509"/>
    </source>
</evidence>
<dbReference type="Proteomes" id="UP001501509">
    <property type="component" value="Unassembled WGS sequence"/>
</dbReference>
<sequence length="447" mass="49256">MKAFTRGVAALALPLALAAAPAAHAAPAALAAPGGGTGPGGWRLVAAEPFNRHVDDRHAAWFRDDDGPASPYNVDVYDNDGAFFETVGGPAFREQLAKVHTYRKSFSFGARGWLTAELAARDEDGDGTPDAPPTLRTRGGVARMDEPSHKGGVLVRSSKPLPAEYRVEMTLRGLDFGGRRGGSWDYPDGRINGYSPQGCKTNHPWASGGDFSRPECSWFDVRTDANGFYYLGIMDYARPAPHNNVFIHTHRKVAMDSYNRYKYTGTGLRVCNPVTKQYEPYGASTGNGVNAIFMTDDRRYANQPGTEYLMESECGFAKGKAIVSQVDLRPELLPAEPYKFAIERRDGAYTMEMSGNFAHVGQATFRYTRSFVQDGEPIWHYNQKAADYDGRFNADWTWSGPGGTLVDKDTWPAGSAYPDHFIIGDPHMNFYEGDAQIDDVRLFVPEK</sequence>
<dbReference type="RefSeq" id="WP_344541286.1">
    <property type="nucleotide sequence ID" value="NZ_BAAATD010000003.1"/>
</dbReference>
<evidence type="ECO:0000256" key="2">
    <source>
        <dbReference type="SAM" id="SignalP"/>
    </source>
</evidence>
<proteinExistence type="predicted"/>
<reference evidence="3 4" key="1">
    <citation type="journal article" date="2019" name="Int. J. Syst. Evol. Microbiol.">
        <title>The Global Catalogue of Microorganisms (GCM) 10K type strain sequencing project: providing services to taxonomists for standard genome sequencing and annotation.</title>
        <authorList>
            <consortium name="The Broad Institute Genomics Platform"/>
            <consortium name="The Broad Institute Genome Sequencing Center for Infectious Disease"/>
            <person name="Wu L."/>
            <person name="Ma J."/>
        </authorList>
    </citation>
    <scope>NUCLEOTIDE SEQUENCE [LARGE SCALE GENOMIC DNA]</scope>
    <source>
        <strain evidence="3 4">JCM 6833</strain>
    </source>
</reference>
<dbReference type="EMBL" id="BAAATD010000003">
    <property type="protein sequence ID" value="GAA2594549.1"/>
    <property type="molecule type" value="Genomic_DNA"/>
</dbReference>
<protein>
    <recommendedName>
        <fullName evidence="5">Mucin-5B</fullName>
    </recommendedName>
</protein>
<accession>A0ABN3PPQ1</accession>
<keyword evidence="4" id="KW-1185">Reference proteome</keyword>
<comment type="caution">
    <text evidence="3">The sequence shown here is derived from an EMBL/GenBank/DDBJ whole genome shotgun (WGS) entry which is preliminary data.</text>
</comment>
<gene>
    <name evidence="3" type="ORF">GCM10010411_29700</name>
</gene>